<evidence type="ECO:0000256" key="1">
    <source>
        <dbReference type="SAM" id="Coils"/>
    </source>
</evidence>
<keyword evidence="3" id="KW-0472">Membrane</keyword>
<dbReference type="Proteomes" id="UP000234366">
    <property type="component" value="Chromosome"/>
</dbReference>
<gene>
    <name evidence="4" type="ORF">CWD84_15485</name>
</gene>
<evidence type="ECO:0000256" key="3">
    <source>
        <dbReference type="SAM" id="Phobius"/>
    </source>
</evidence>
<feature type="coiled-coil region" evidence="1">
    <location>
        <begin position="1326"/>
        <end position="1382"/>
    </location>
</feature>
<evidence type="ECO:0000313" key="5">
    <source>
        <dbReference type="Proteomes" id="UP000234366"/>
    </source>
</evidence>
<dbReference type="EMBL" id="CP025001">
    <property type="protein sequence ID" value="AUJ78129.1"/>
    <property type="molecule type" value="Genomic_DNA"/>
</dbReference>
<dbReference type="PANTHER" id="PTHR37813">
    <property type="entry name" value="FELS-2 PROPHAGE PROTEIN"/>
    <property type="match status" value="1"/>
</dbReference>
<feature type="compositionally biased region" description="Basic residues" evidence="2">
    <location>
        <begin position="1683"/>
        <end position="1692"/>
    </location>
</feature>
<dbReference type="Gene3D" id="1.20.1170.10">
    <property type="match status" value="1"/>
</dbReference>
<dbReference type="Gene3D" id="1.20.120.20">
    <property type="entry name" value="Apolipoprotein"/>
    <property type="match status" value="1"/>
</dbReference>
<dbReference type="KEGG" id="bsia:CWD84_15485"/>
<dbReference type="PANTHER" id="PTHR37813:SF1">
    <property type="entry name" value="FELS-2 PROPHAGE PROTEIN"/>
    <property type="match status" value="1"/>
</dbReference>
<name>A0AAI8HQ69_9BACI</name>
<evidence type="ECO:0008006" key="6">
    <source>
        <dbReference type="Google" id="ProtNLM"/>
    </source>
</evidence>
<reference evidence="4 5" key="1">
    <citation type="submission" date="2017-11" db="EMBL/GenBank/DDBJ databases">
        <title>Genome sequence and genome mining of multiple bioactive secondary metabolites from a deep sea-derived Bacillus siamensis SCSIO 05746.</title>
        <authorList>
            <person name="Pan H.-Q."/>
            <person name="Ju J.-H."/>
        </authorList>
    </citation>
    <scope>NUCLEOTIDE SEQUENCE [LARGE SCALE GENOMIC DNA]</scope>
    <source>
        <strain evidence="4 5">SCSIO 05746</strain>
    </source>
</reference>
<keyword evidence="3" id="KW-1133">Transmembrane helix</keyword>
<proteinExistence type="predicted"/>
<feature type="transmembrane region" description="Helical" evidence="3">
    <location>
        <begin position="840"/>
        <end position="858"/>
    </location>
</feature>
<keyword evidence="3" id="KW-0812">Transmembrane</keyword>
<feature type="transmembrane region" description="Helical" evidence="3">
    <location>
        <begin position="865"/>
        <end position="883"/>
    </location>
</feature>
<feature type="coiled-coil region" evidence="1">
    <location>
        <begin position="308"/>
        <end position="351"/>
    </location>
</feature>
<feature type="region of interest" description="Disordered" evidence="2">
    <location>
        <begin position="1671"/>
        <end position="1692"/>
    </location>
</feature>
<dbReference type="RefSeq" id="WP_101605520.1">
    <property type="nucleotide sequence ID" value="NZ_CP025001.1"/>
</dbReference>
<protein>
    <recommendedName>
        <fullName evidence="6">Phage tail tape measure protein</fullName>
    </recommendedName>
</protein>
<accession>A0AAI8HQ69</accession>
<organism evidence="4 5">
    <name type="scientific">Bacillus siamensis</name>
    <dbReference type="NCBI Taxonomy" id="659243"/>
    <lineage>
        <taxon>Bacteria</taxon>
        <taxon>Bacillati</taxon>
        <taxon>Bacillota</taxon>
        <taxon>Bacilli</taxon>
        <taxon>Bacillales</taxon>
        <taxon>Bacillaceae</taxon>
        <taxon>Bacillus</taxon>
        <taxon>Bacillus amyloliquefaciens group</taxon>
    </lineage>
</organism>
<keyword evidence="1" id="KW-0175">Coiled coil</keyword>
<evidence type="ECO:0000313" key="4">
    <source>
        <dbReference type="EMBL" id="AUJ78129.1"/>
    </source>
</evidence>
<evidence type="ECO:0000256" key="2">
    <source>
        <dbReference type="SAM" id="MobiDB-lite"/>
    </source>
</evidence>
<keyword evidence="5" id="KW-1185">Reference proteome</keyword>
<sequence length="1692" mass="183425">MIERLTAIVEAQTRKFNRSMDRVNDIMRRMADHHTVEIDAEIASFQARVRQAAQQIDNFVHRHERTRVDLDADSDPLTRAINWAKQRLRQIPQTVTTQLMGNVRPLSSALARAKAGLSAVANRITTTIDGNPTPLGRAVAVARSAIASVSHNVTTTFNAATSPIMRGVSAVRSALASLPNRITTVINGNTAALMRSVATARAALASLPRKVWISIEARIDRFETSMNRLAKITNSVSTVIGHSIAGALTSLLPAISPALASIVGAIGSLGPMLGVAAGGVMGLTSAFATAGTGAAAFGALAITSISGVFKASEDLSKLQEKLDNATSAKERAKIMKQINNLQKSLGKEEREALKTLEDFKDNWRDIGTMVQKPILKTFGMSLNTFKLALNSLIPMFDGLAKEGVGLAKSMDKAFKAPDMQRFISYLNKEAPAAFASFGRSAGNVLRTVFNLIVAFGPTGKSMTKSIEGMTQSWVKWSANLGSSKKFQAFVEYTKTNGPKLLQIISNFSGGLTKLFTGFAPMSQDMMTSLVDLTKRFNEWAGSVTKTKEFQSFIDYIKTNGPTVWSTLGQIAKTIINLLVGMAPLGKTILENVNGFLKFTNAAMEANPAIGKFIAVGISLLGALRAIVPAIVAVSAVTNGLKDFKDAAEYLRTFKTTAAGIKLTGMIGQLKSAIATMGQFIAKYTAMAASATANAVKMATSWTAMKISAFVSALKRGIVQMGLWIKNMTVMAAQSIASAARTATAWTAMKITSFITMLTNGIKQMGLFIAKMTVLAAQSIAQATRMAAAWTAAQISNFISLLVAGGKQMVLFGRQLVVLAAQAAAQAARMAASWVIAMGPIGWITAAVIGLVALIIANWDTVKSATIAVWGAISSWLSTVWTGLKTIATSTWNGLKSFFSNVWNGIKKTATSVWNGIKNTITSIWSGLKSAAVTAFTYMRAQIVNRIIATRDKMISIWNAIKSKVSSIWNALKSAAVTAFTYMRAQIVNRIIATRDKMVSLWNAIKSKVTSVWNALKSAAVTAFNYMRAQIVNRIVATRDRVISLWNTVKSKVMSIWNGIKSAASTAFSYMKAQIVNRIQATKERIVSIWNGVMKFFRGINLKSIGRNIIQGLINGISGMAGALASKVKSMANAIPNGMKKLLGIHSPSRVMRDQVGYHVGTGMAAGIDKSQGKVKAAAAKAAKAAQKAAEVKVSNKIKNAEVKYDTKKMGADTYIKTLQKIQKQNKLTSEQNRKIQREIYQASKSASDKQKKLLKEQQRKEAKAKLAYTKKVSDQIKKAEAKYDTGKISGNTYIKTLEKIKKKNKLNSDQQIKVQREIYQTQKAMADKARKQKEAEKKAADKLNKGILSANNTYLSKFKSVNDKLTADIKAANDAYKKELQDRTDAIYNAIGLFDDVSSEKVNGSKLTANLKKQLDKIKTFNNDISKIAGRAPKAFTDELKEMGIGSADQINAISRMTDSELNEYVKLWQEKHKLASTQAEQELTGLKNATTKKINELRSAANKELALLKNDYLRKIGELTVDVKQLGSLKKSGKAIGSNTMAGIISGMQNMKGELAKEANSIASTIEKTIKKKLKIHSPSRLMRDQVGIMVPAGIAVGIQNGIGTVQKAMGAVSDAMTIQQEDLNFAYDTSISSSELGTVRKELSADIRNLELPDRMIVIEMDSKKVGQGVEKPVTNAQKRSNARRVRFND</sequence>